<protein>
    <submittedName>
        <fullName evidence="4">VWA domain-containing protein</fullName>
    </submittedName>
</protein>
<dbReference type="EMBL" id="JBHLXE010000077">
    <property type="protein sequence ID" value="MFC0179851.1"/>
    <property type="molecule type" value="Genomic_DNA"/>
</dbReference>
<name>A0ABV6CC28_9GAMM</name>
<dbReference type="Pfam" id="PF00092">
    <property type="entry name" value="VWA"/>
    <property type="match status" value="1"/>
</dbReference>
<dbReference type="SMART" id="SM00327">
    <property type="entry name" value="VWA"/>
    <property type="match status" value="1"/>
</dbReference>
<evidence type="ECO:0000313" key="4">
    <source>
        <dbReference type="EMBL" id="MFC0179851.1"/>
    </source>
</evidence>
<keyword evidence="5" id="KW-1185">Reference proteome</keyword>
<feature type="region of interest" description="Disordered" evidence="1">
    <location>
        <begin position="236"/>
        <end position="285"/>
    </location>
</feature>
<feature type="compositionally biased region" description="Polar residues" evidence="1">
    <location>
        <begin position="242"/>
        <end position="285"/>
    </location>
</feature>
<evidence type="ECO:0000259" key="3">
    <source>
        <dbReference type="PROSITE" id="PS50234"/>
    </source>
</evidence>
<dbReference type="InterPro" id="IPR002035">
    <property type="entry name" value="VWF_A"/>
</dbReference>
<dbReference type="InterPro" id="IPR036465">
    <property type="entry name" value="vWFA_dom_sf"/>
</dbReference>
<evidence type="ECO:0000256" key="2">
    <source>
        <dbReference type="SAM" id="SignalP"/>
    </source>
</evidence>
<evidence type="ECO:0000313" key="5">
    <source>
        <dbReference type="Proteomes" id="UP001589758"/>
    </source>
</evidence>
<dbReference type="Gene3D" id="3.40.50.410">
    <property type="entry name" value="von Willebrand factor, type A domain"/>
    <property type="match status" value="1"/>
</dbReference>
<proteinExistence type="predicted"/>
<keyword evidence="2" id="KW-0732">Signal</keyword>
<gene>
    <name evidence="4" type="ORF">ACFFIT_07085</name>
</gene>
<organism evidence="4 5">
    <name type="scientific">Thorsellia kenyensis</name>
    <dbReference type="NCBI Taxonomy" id="1549888"/>
    <lineage>
        <taxon>Bacteria</taxon>
        <taxon>Pseudomonadati</taxon>
        <taxon>Pseudomonadota</taxon>
        <taxon>Gammaproteobacteria</taxon>
        <taxon>Enterobacterales</taxon>
        <taxon>Thorselliaceae</taxon>
        <taxon>Thorsellia</taxon>
    </lineage>
</organism>
<dbReference type="SUPFAM" id="SSF53300">
    <property type="entry name" value="vWA-like"/>
    <property type="match status" value="1"/>
</dbReference>
<dbReference type="PROSITE" id="PS50234">
    <property type="entry name" value="VWFA"/>
    <property type="match status" value="1"/>
</dbReference>
<sequence length="738" mass="81274">MIINLSNKKVLSSMGAALLLSAITLCTHSAQINNSANSQVESTSQQKPLLQEGKTSIYQRVLTTPSCEIKPTIEEAGTPIPAFSRYYTYEIKTIEDKTWLKVGPDSYGNISGWLDKNCTVDWKMQITLALTNPAGREPLLFYKDKETLEGLYESTDPKAILTPFYDALANGTAISEVLAKEPETMIDQSTQFYLLPVLESDEIYTEAGFVTRLLNVASVSKNSGPLGSDNEVVEKEVGAKSSEPNQNTRVPILKPSNTVSATNKQTSLSEANESTALLNSPTTPVSASINNAPNTTQSNANRLKGFSASVVFVIDSTISMGPYIDKTKQVVNTVYKEIEQANMLDQVKFGLVSFRSNTTEVPGLEWTAKMFANPNSVKDGADFLSKVSTLKEATVSSTLFDEDPYAGVMMALENIDWTEFGARYIVLITDAGAIEGDNKLSSTKLDAAQIRQEAKRRGVALYTLHLKSKSGKDNHAKAETQYTELTLNDFINKSLYYPIGLGDVNEFGQKITSLSQAIKSQIQLAYEGEKAIGSAVMATESAALDNKNDPILEDTALLGHAMQLAYLGKIEKTQAPPIFQAWISDRDIIAQSKPTVEVQVLLTKSELSDMSDVLTKIVNAANEGLISPEDMFKNLRDLAATMGKDPALLQQGNSKSLSDLGLLGEYLDDLPYLSEVLSLDEETWKSWDGLEQEKFIRRLNTKINYYKKYNEDTDRWIPLAKDSDPRDYVYPVPLENLP</sequence>
<comment type="caution">
    <text evidence="4">The sequence shown here is derived from an EMBL/GenBank/DDBJ whole genome shotgun (WGS) entry which is preliminary data.</text>
</comment>
<feature type="signal peptide" evidence="2">
    <location>
        <begin position="1"/>
        <end position="30"/>
    </location>
</feature>
<reference evidence="4 5" key="1">
    <citation type="submission" date="2024-09" db="EMBL/GenBank/DDBJ databases">
        <authorList>
            <person name="Sun Q."/>
            <person name="Mori K."/>
        </authorList>
    </citation>
    <scope>NUCLEOTIDE SEQUENCE [LARGE SCALE GENOMIC DNA]</scope>
    <source>
        <strain evidence="4 5">CCM 8545</strain>
    </source>
</reference>
<feature type="chain" id="PRO_5046358545" evidence="2">
    <location>
        <begin position="31"/>
        <end position="738"/>
    </location>
</feature>
<dbReference type="CDD" id="cd00198">
    <property type="entry name" value="vWFA"/>
    <property type="match status" value="1"/>
</dbReference>
<evidence type="ECO:0000256" key="1">
    <source>
        <dbReference type="SAM" id="MobiDB-lite"/>
    </source>
</evidence>
<dbReference type="Proteomes" id="UP001589758">
    <property type="component" value="Unassembled WGS sequence"/>
</dbReference>
<dbReference type="RefSeq" id="WP_385876960.1">
    <property type="nucleotide sequence ID" value="NZ_JBHLXE010000077.1"/>
</dbReference>
<accession>A0ABV6CC28</accession>
<feature type="domain" description="VWFA" evidence="3">
    <location>
        <begin position="309"/>
        <end position="522"/>
    </location>
</feature>